<feature type="domain" description="SWIM-type" evidence="5">
    <location>
        <begin position="36"/>
        <end position="68"/>
    </location>
</feature>
<dbReference type="EMBL" id="JAIQCV010000002">
    <property type="protein sequence ID" value="KAH1121401.1"/>
    <property type="molecule type" value="Genomic_DNA"/>
</dbReference>
<dbReference type="PROSITE" id="PS50966">
    <property type="entry name" value="ZF_SWIM"/>
    <property type="match status" value="1"/>
</dbReference>
<keyword evidence="7" id="KW-1185">Reference proteome</keyword>
<keyword evidence="3" id="KW-0862">Zinc</keyword>
<proteinExistence type="predicted"/>
<evidence type="ECO:0000256" key="4">
    <source>
        <dbReference type="PROSITE-ProRule" id="PRU00325"/>
    </source>
</evidence>
<evidence type="ECO:0000256" key="1">
    <source>
        <dbReference type="ARBA" id="ARBA00022723"/>
    </source>
</evidence>
<dbReference type="Proteomes" id="UP000828251">
    <property type="component" value="Unassembled WGS sequence"/>
</dbReference>
<evidence type="ECO:0000256" key="3">
    <source>
        <dbReference type="ARBA" id="ARBA00022833"/>
    </source>
</evidence>
<comment type="caution">
    <text evidence="6">The sequence shown here is derived from an EMBL/GenBank/DDBJ whole genome shotgun (WGS) entry which is preliminary data.</text>
</comment>
<reference evidence="6 7" key="1">
    <citation type="journal article" date="2021" name="Plant Biotechnol. J.">
        <title>Multi-omics assisted identification of the key and species-specific regulatory components of drought-tolerant mechanisms in Gossypium stocksii.</title>
        <authorList>
            <person name="Yu D."/>
            <person name="Ke L."/>
            <person name="Zhang D."/>
            <person name="Wu Y."/>
            <person name="Sun Y."/>
            <person name="Mei J."/>
            <person name="Sun J."/>
            <person name="Sun Y."/>
        </authorList>
    </citation>
    <scope>NUCLEOTIDE SEQUENCE [LARGE SCALE GENOMIC DNA]</scope>
    <source>
        <strain evidence="7">cv. E1</strain>
        <tissue evidence="6">Leaf</tissue>
    </source>
</reference>
<sequence length="128" mass="15181">MAQANRMHPVCHLCEDLWFRVTEFDRPDQGFFEGVYYIHLRQRTCDCGRFDALHFLCTHAITACSNQRLDPMSFVDEVYKLENLYNVWRHVFPPVSYQHMWPPVLSAPFKSLPDRSLHHKPKGRLMST</sequence>
<dbReference type="InterPro" id="IPR007527">
    <property type="entry name" value="Znf_SWIM"/>
</dbReference>
<protein>
    <recommendedName>
        <fullName evidence="5">SWIM-type domain-containing protein</fullName>
    </recommendedName>
</protein>
<evidence type="ECO:0000256" key="2">
    <source>
        <dbReference type="ARBA" id="ARBA00022771"/>
    </source>
</evidence>
<dbReference type="OrthoDB" id="1423537at2759"/>
<evidence type="ECO:0000313" key="7">
    <source>
        <dbReference type="Proteomes" id="UP000828251"/>
    </source>
</evidence>
<dbReference type="AlphaFoldDB" id="A0A9D4AIG2"/>
<dbReference type="InterPro" id="IPR006564">
    <property type="entry name" value="Znf_PMZ"/>
</dbReference>
<accession>A0A9D4AIG2</accession>
<name>A0A9D4AIG2_9ROSI</name>
<dbReference type="Pfam" id="PF04434">
    <property type="entry name" value="SWIM"/>
    <property type="match status" value="1"/>
</dbReference>
<dbReference type="GO" id="GO:0008270">
    <property type="term" value="F:zinc ion binding"/>
    <property type="evidence" value="ECO:0007669"/>
    <property type="project" value="UniProtKB-KW"/>
</dbReference>
<gene>
    <name evidence="6" type="ORF">J1N35_004561</name>
</gene>
<keyword evidence="2 4" id="KW-0863">Zinc-finger</keyword>
<organism evidence="6 7">
    <name type="scientific">Gossypium stocksii</name>
    <dbReference type="NCBI Taxonomy" id="47602"/>
    <lineage>
        <taxon>Eukaryota</taxon>
        <taxon>Viridiplantae</taxon>
        <taxon>Streptophyta</taxon>
        <taxon>Embryophyta</taxon>
        <taxon>Tracheophyta</taxon>
        <taxon>Spermatophyta</taxon>
        <taxon>Magnoliopsida</taxon>
        <taxon>eudicotyledons</taxon>
        <taxon>Gunneridae</taxon>
        <taxon>Pentapetalae</taxon>
        <taxon>rosids</taxon>
        <taxon>malvids</taxon>
        <taxon>Malvales</taxon>
        <taxon>Malvaceae</taxon>
        <taxon>Malvoideae</taxon>
        <taxon>Gossypium</taxon>
    </lineage>
</organism>
<evidence type="ECO:0000313" key="6">
    <source>
        <dbReference type="EMBL" id="KAH1121401.1"/>
    </source>
</evidence>
<dbReference type="SMART" id="SM00575">
    <property type="entry name" value="ZnF_PMZ"/>
    <property type="match status" value="1"/>
</dbReference>
<evidence type="ECO:0000259" key="5">
    <source>
        <dbReference type="PROSITE" id="PS50966"/>
    </source>
</evidence>
<keyword evidence="1" id="KW-0479">Metal-binding</keyword>